<dbReference type="PATRIC" id="fig|1184267.3.peg.2505"/>
<evidence type="ECO:0000313" key="2">
    <source>
        <dbReference type="EMBL" id="AGH96694.1"/>
    </source>
</evidence>
<proteinExistence type="predicted"/>
<dbReference type="Proteomes" id="UP000012040">
    <property type="component" value="Chromosome"/>
</dbReference>
<dbReference type="OrthoDB" id="166547at2"/>
<gene>
    <name evidence="2" type="ORF">A11Q_2478</name>
</gene>
<evidence type="ECO:0008006" key="4">
    <source>
        <dbReference type="Google" id="ProtNLM"/>
    </source>
</evidence>
<feature type="transmembrane region" description="Helical" evidence="1">
    <location>
        <begin position="113"/>
        <end position="132"/>
    </location>
</feature>
<dbReference type="STRING" id="1184267.A11Q_2478"/>
<dbReference type="KEGG" id="bex:A11Q_2478"/>
<keyword evidence="1" id="KW-1133">Transmembrane helix</keyword>
<dbReference type="InterPro" id="IPR018687">
    <property type="entry name" value="DUF2177_membr"/>
</dbReference>
<dbReference type="EMBL" id="CP003537">
    <property type="protein sequence ID" value="AGH96694.1"/>
    <property type="molecule type" value="Genomic_DNA"/>
</dbReference>
<accession>M4VU02</accession>
<keyword evidence="1" id="KW-0472">Membrane</keyword>
<reference evidence="2 3" key="1">
    <citation type="journal article" date="2013" name="ISME J.">
        <title>By their genes ye shall know them: genomic signatures of predatory bacteria.</title>
        <authorList>
            <person name="Pasternak Z."/>
            <person name="Pietrokovski S."/>
            <person name="Rotem O."/>
            <person name="Gophna U."/>
            <person name="Lurie-Weinberger M.N."/>
            <person name="Jurkevitch E."/>
        </authorList>
    </citation>
    <scope>NUCLEOTIDE SEQUENCE [LARGE SCALE GENOMIC DNA]</scope>
    <source>
        <strain evidence="2 3">JSS</strain>
    </source>
</reference>
<keyword evidence="3" id="KW-1185">Reference proteome</keyword>
<feature type="transmembrane region" description="Helical" evidence="1">
    <location>
        <begin position="75"/>
        <end position="93"/>
    </location>
</feature>
<feature type="transmembrane region" description="Helical" evidence="1">
    <location>
        <begin position="7"/>
        <end position="26"/>
    </location>
</feature>
<dbReference type="HOGENOM" id="CLU_140354_1_0_7"/>
<organism evidence="2 3">
    <name type="scientific">Pseudobdellovibrio exovorus JSS</name>
    <dbReference type="NCBI Taxonomy" id="1184267"/>
    <lineage>
        <taxon>Bacteria</taxon>
        <taxon>Pseudomonadati</taxon>
        <taxon>Bdellovibrionota</taxon>
        <taxon>Bdellovibrionia</taxon>
        <taxon>Bdellovibrionales</taxon>
        <taxon>Pseudobdellovibrionaceae</taxon>
        <taxon>Pseudobdellovibrio</taxon>
    </lineage>
</organism>
<dbReference type="RefSeq" id="WP_015471184.1">
    <property type="nucleotide sequence ID" value="NC_020813.1"/>
</dbReference>
<dbReference type="AlphaFoldDB" id="M4VU02"/>
<feature type="transmembrane region" description="Helical" evidence="1">
    <location>
        <begin position="46"/>
        <end position="68"/>
    </location>
</feature>
<protein>
    <recommendedName>
        <fullName evidence="4">DUF2177 domain-containing protein</fullName>
    </recommendedName>
</protein>
<evidence type="ECO:0000256" key="1">
    <source>
        <dbReference type="SAM" id="Phobius"/>
    </source>
</evidence>
<dbReference type="eggNOG" id="COG4852">
    <property type="taxonomic scope" value="Bacteria"/>
</dbReference>
<keyword evidence="1" id="KW-0812">Transmembrane</keyword>
<name>M4VU02_9BACT</name>
<dbReference type="Pfam" id="PF09945">
    <property type="entry name" value="DUF2177"/>
    <property type="match status" value="1"/>
</dbReference>
<sequence length="137" mass="15076">MMFLKNFLVSAIAFAILDFIWLGFVMKKFNLRHLSEIGRIVDGDFQVHYGAAFIVYILMSLGVVIFVAPLAGSSVVKAIGLGAFMGLLVYGVFDMTNMAILKNYSWAFALADMAWGVFVFAAVSAITVWSAVKFNNI</sequence>
<evidence type="ECO:0000313" key="3">
    <source>
        <dbReference type="Proteomes" id="UP000012040"/>
    </source>
</evidence>